<dbReference type="Pfam" id="PF09454">
    <property type="entry name" value="Vps23_core"/>
    <property type="match status" value="1"/>
</dbReference>
<evidence type="ECO:0000259" key="10">
    <source>
        <dbReference type="PROSITE" id="PS51322"/>
    </source>
</evidence>
<comment type="subcellular location">
    <subcellularLocation>
        <location evidence="1">Endosome</location>
    </subcellularLocation>
</comment>
<dbReference type="GO" id="GO:0000813">
    <property type="term" value="C:ESCRT I complex"/>
    <property type="evidence" value="ECO:0007669"/>
    <property type="project" value="TreeGrafter"/>
</dbReference>
<dbReference type="Gene3D" id="3.10.110.10">
    <property type="entry name" value="Ubiquitin Conjugating Enzyme"/>
    <property type="match status" value="1"/>
</dbReference>
<dbReference type="PROSITE" id="PS51312">
    <property type="entry name" value="SB"/>
    <property type="match status" value="1"/>
</dbReference>
<evidence type="ECO:0000313" key="11">
    <source>
        <dbReference type="EMBL" id="KAK9787367.1"/>
    </source>
</evidence>
<gene>
    <name evidence="11" type="ORF">WJX73_002163</name>
</gene>
<evidence type="ECO:0000313" key="12">
    <source>
        <dbReference type="Proteomes" id="UP001465755"/>
    </source>
</evidence>
<dbReference type="PROSITE" id="PS51322">
    <property type="entry name" value="UEV"/>
    <property type="match status" value="1"/>
</dbReference>
<evidence type="ECO:0000256" key="4">
    <source>
        <dbReference type="ARBA" id="ARBA00022753"/>
    </source>
</evidence>
<feature type="region of interest" description="Disordered" evidence="8">
    <location>
        <begin position="147"/>
        <end position="262"/>
    </location>
</feature>
<keyword evidence="4" id="KW-0967">Endosome</keyword>
<dbReference type="EMBL" id="JALJOQ010000249">
    <property type="protein sequence ID" value="KAK9787367.1"/>
    <property type="molecule type" value="Genomic_DNA"/>
</dbReference>
<dbReference type="AlphaFoldDB" id="A0AAW1NMW2"/>
<dbReference type="PANTHER" id="PTHR23306">
    <property type="entry name" value="TUMOR SUSCEPTIBILITY GENE 101 PROTEIN-RELATED"/>
    <property type="match status" value="1"/>
</dbReference>
<feature type="domain" description="SB" evidence="9">
    <location>
        <begin position="366"/>
        <end position="434"/>
    </location>
</feature>
<dbReference type="InterPro" id="IPR016135">
    <property type="entry name" value="UBQ-conjugating_enzyme/RWD"/>
</dbReference>
<comment type="similarity">
    <text evidence="2">Belongs to the ubiquitin-conjugating enzyme family. UEV subfamily.</text>
</comment>
<keyword evidence="6" id="KW-0175">Coiled coil</keyword>
<evidence type="ECO:0000256" key="8">
    <source>
        <dbReference type="SAM" id="MobiDB-lite"/>
    </source>
</evidence>
<organism evidence="11 12">
    <name type="scientific">Symbiochloris irregularis</name>
    <dbReference type="NCBI Taxonomy" id="706552"/>
    <lineage>
        <taxon>Eukaryota</taxon>
        <taxon>Viridiplantae</taxon>
        <taxon>Chlorophyta</taxon>
        <taxon>core chlorophytes</taxon>
        <taxon>Trebouxiophyceae</taxon>
        <taxon>Trebouxiales</taxon>
        <taxon>Trebouxiaceae</taxon>
        <taxon>Symbiochloris</taxon>
    </lineage>
</organism>
<evidence type="ECO:0000256" key="6">
    <source>
        <dbReference type="ARBA" id="ARBA00023054"/>
    </source>
</evidence>
<keyword evidence="5 7" id="KW-0653">Protein transport</keyword>
<reference evidence="11 12" key="1">
    <citation type="journal article" date="2024" name="Nat. Commun.">
        <title>Phylogenomics reveals the evolutionary origins of lichenization in chlorophyte algae.</title>
        <authorList>
            <person name="Puginier C."/>
            <person name="Libourel C."/>
            <person name="Otte J."/>
            <person name="Skaloud P."/>
            <person name="Haon M."/>
            <person name="Grisel S."/>
            <person name="Petersen M."/>
            <person name="Berrin J.G."/>
            <person name="Delaux P.M."/>
            <person name="Dal Grande F."/>
            <person name="Keller J."/>
        </authorList>
    </citation>
    <scope>NUCLEOTIDE SEQUENCE [LARGE SCALE GENOMIC DNA]</scope>
    <source>
        <strain evidence="11 12">SAG 2036</strain>
    </source>
</reference>
<dbReference type="InterPro" id="IPR008883">
    <property type="entry name" value="UEV_N"/>
</dbReference>
<evidence type="ECO:0000256" key="1">
    <source>
        <dbReference type="ARBA" id="ARBA00004177"/>
    </source>
</evidence>
<evidence type="ECO:0000256" key="5">
    <source>
        <dbReference type="ARBA" id="ARBA00022927"/>
    </source>
</evidence>
<dbReference type="GO" id="GO:0043130">
    <property type="term" value="F:ubiquitin binding"/>
    <property type="evidence" value="ECO:0007669"/>
    <property type="project" value="TreeGrafter"/>
</dbReference>
<keyword evidence="3 7" id="KW-0813">Transport</keyword>
<dbReference type="SUPFAM" id="SSF54495">
    <property type="entry name" value="UBC-like"/>
    <property type="match status" value="1"/>
</dbReference>
<feature type="domain" description="UEV" evidence="10">
    <location>
        <begin position="11"/>
        <end position="154"/>
    </location>
</feature>
<evidence type="ECO:0000256" key="7">
    <source>
        <dbReference type="PROSITE-ProRule" id="PRU00644"/>
    </source>
</evidence>
<evidence type="ECO:0000259" key="9">
    <source>
        <dbReference type="PROSITE" id="PS51312"/>
    </source>
</evidence>
<comment type="caution">
    <text evidence="11">The sequence shown here is derived from an EMBL/GenBank/DDBJ whole genome shotgun (WGS) entry which is preliminary data.</text>
</comment>
<dbReference type="GO" id="GO:0015031">
    <property type="term" value="P:protein transport"/>
    <property type="evidence" value="ECO:0007669"/>
    <property type="project" value="UniProtKB-UniRule"/>
</dbReference>
<feature type="region of interest" description="Disordered" evidence="8">
    <location>
        <begin position="427"/>
        <end position="490"/>
    </location>
</feature>
<dbReference type="SUPFAM" id="SSF140111">
    <property type="entry name" value="Endosomal sorting complex assembly domain"/>
    <property type="match status" value="1"/>
</dbReference>
<name>A0AAW1NMW2_9CHLO</name>
<proteinExistence type="inferred from homology"/>
<dbReference type="InterPro" id="IPR037202">
    <property type="entry name" value="ESCRT_assembly_dom"/>
</dbReference>
<dbReference type="CDD" id="cd11685">
    <property type="entry name" value="UEV_TSG101-like"/>
    <property type="match status" value="1"/>
</dbReference>
<evidence type="ECO:0008006" key="13">
    <source>
        <dbReference type="Google" id="ProtNLM"/>
    </source>
</evidence>
<dbReference type="Pfam" id="PF05743">
    <property type="entry name" value="UEV"/>
    <property type="match status" value="1"/>
</dbReference>
<accession>A0AAW1NMW2</accession>
<evidence type="ECO:0000256" key="2">
    <source>
        <dbReference type="ARBA" id="ARBA00009594"/>
    </source>
</evidence>
<evidence type="ECO:0000256" key="3">
    <source>
        <dbReference type="ARBA" id="ARBA00022448"/>
    </source>
</evidence>
<feature type="compositionally biased region" description="Pro residues" evidence="8">
    <location>
        <begin position="181"/>
        <end position="190"/>
    </location>
</feature>
<feature type="compositionally biased region" description="Polar residues" evidence="8">
    <location>
        <begin position="449"/>
        <end position="469"/>
    </location>
</feature>
<keyword evidence="12" id="KW-1185">Reference proteome</keyword>
<dbReference type="Gene3D" id="6.10.140.820">
    <property type="match status" value="1"/>
</dbReference>
<dbReference type="InterPro" id="IPR017916">
    <property type="entry name" value="SB_dom"/>
</dbReference>
<sequence>MSRQDAVAWLNQALGPNTVLVYPVHERARIRDHLIDLIQEFPTLRVQTQHYTHTNGSVVELLMAEGTLPMYYSGVKYNIPVQLWLSEHFPHRAPIVYVVPTPDMIIKPRHSFVDASGIVSTPYILQWGRSSNLVDLCQDTMMSFGHDPPLYSKGPGYTEPPRARPPPAASPSFQANNPIHQPSPSPPPYMQGPMAMNNMNGRPPPPPSHTSSGNIWGGAVAAMNQQQGSGHEPPPGRTSSSSPMAQRPPQPPPQQQQQPPQANLKETFTVAAREALTTRLQGSLTAANASAAAGLDKQLETQGKLQARARALSQGVSSLTNERVALEQSVAELNGKAIAMERWLADNEAKVPTGEVDADTAIVAADVLSRQALDAQAEDLALEDTMYELDKTLQESNQPADAYLKQIRTLCRRQFFVRALGNKVAGCQHTHRQRGSSSGGGGGFGAPTAATSQHVQMPQGDSWSNTGILTAQGGAPYSTGILSNPLAARR</sequence>
<protein>
    <recommendedName>
        <fullName evidence="13">UEV domain-containing protein</fullName>
    </recommendedName>
</protein>
<dbReference type="GO" id="GO:0008333">
    <property type="term" value="P:endosome to lysosome transport"/>
    <property type="evidence" value="ECO:0007669"/>
    <property type="project" value="TreeGrafter"/>
</dbReference>
<dbReference type="InterPro" id="IPR052070">
    <property type="entry name" value="ESCRT-I_UEV_domain"/>
</dbReference>
<dbReference type="Proteomes" id="UP001465755">
    <property type="component" value="Unassembled WGS sequence"/>
</dbReference>
<dbReference type="PANTHER" id="PTHR23306:SF3">
    <property type="entry name" value="TUMOR SUPPRESSOR PROTEIN 101"/>
    <property type="match status" value="1"/>
</dbReference>